<protein>
    <recommendedName>
        <fullName evidence="2">Lipid/polyisoprenoid-binding YceI-like domain-containing protein</fullName>
    </recommendedName>
</protein>
<keyword evidence="1" id="KW-0732">Signal</keyword>
<organism evidence="3 4">
    <name type="scientific">Flavobacterium ammoniigenes</name>
    <dbReference type="NCBI Taxonomy" id="1751095"/>
    <lineage>
        <taxon>Bacteria</taxon>
        <taxon>Pseudomonadati</taxon>
        <taxon>Bacteroidota</taxon>
        <taxon>Flavobacteriia</taxon>
        <taxon>Flavobacteriales</taxon>
        <taxon>Flavobacteriaceae</taxon>
        <taxon>Flavobacterium</taxon>
    </lineage>
</organism>
<dbReference type="EMBL" id="AP025184">
    <property type="protein sequence ID" value="BDB54857.1"/>
    <property type="molecule type" value="Genomic_DNA"/>
</dbReference>
<name>A0ABN6KZL1_9FLAO</name>
<feature type="signal peptide" evidence="1">
    <location>
        <begin position="1"/>
        <end position="18"/>
    </location>
</feature>
<proteinExistence type="predicted"/>
<keyword evidence="4" id="KW-1185">Reference proteome</keyword>
<reference evidence="3 4" key="1">
    <citation type="journal article" date="2022" name="Int. J. Syst. Evol. Microbiol.">
        <title>Flavobacterium ammonificans sp. nov. and Flavobacterium ammoniigenes sp. nov., ammonifying bacteria isolated from surface river water.</title>
        <authorList>
            <person name="Watanabe K."/>
            <person name="Kitamura T."/>
            <person name="Ogata Y."/>
            <person name="Shindo C."/>
            <person name="Suda W."/>
        </authorList>
    </citation>
    <scope>NUCLEOTIDE SEQUENCE [LARGE SCALE GENOMIC DNA]</scope>
    <source>
        <strain evidence="3 4">GENT5</strain>
    </source>
</reference>
<evidence type="ECO:0000256" key="1">
    <source>
        <dbReference type="SAM" id="SignalP"/>
    </source>
</evidence>
<dbReference type="Pfam" id="PF04264">
    <property type="entry name" value="YceI"/>
    <property type="match status" value="1"/>
</dbReference>
<accession>A0ABN6KZL1</accession>
<dbReference type="RefSeq" id="WP_229316254.1">
    <property type="nucleotide sequence ID" value="NZ_AP025184.1"/>
</dbReference>
<evidence type="ECO:0000313" key="3">
    <source>
        <dbReference type="EMBL" id="BDB54857.1"/>
    </source>
</evidence>
<feature type="chain" id="PRO_5045317793" description="Lipid/polyisoprenoid-binding YceI-like domain-containing protein" evidence="1">
    <location>
        <begin position="19"/>
        <end position="181"/>
    </location>
</feature>
<dbReference type="SUPFAM" id="SSF101874">
    <property type="entry name" value="YceI-like"/>
    <property type="match status" value="1"/>
</dbReference>
<dbReference type="Proteomes" id="UP001319867">
    <property type="component" value="Chromosome"/>
</dbReference>
<feature type="domain" description="Lipid/polyisoprenoid-binding YceI-like" evidence="2">
    <location>
        <begin position="43"/>
        <end position="175"/>
    </location>
</feature>
<gene>
    <name evidence="3" type="ORF">GENT5_11620</name>
</gene>
<dbReference type="InterPro" id="IPR036761">
    <property type="entry name" value="TTHA0802/YceI-like_sf"/>
</dbReference>
<evidence type="ECO:0000313" key="4">
    <source>
        <dbReference type="Proteomes" id="UP001319867"/>
    </source>
</evidence>
<sequence length="181" mass="20682">MKLFFSLLFLSLSFTAFSQQRWTTQSGTIHFEASVPLFEEIIAENNFVECTINTKNKTISCIVKIKDFNFKLDLMKTHFNEIYLESDKYPRALFKGSIPNLDIDKISNEGTILKINGTIKIHGVSKPLSINGIFKKSKNQLQLQANFILDTDDFEIKIPSMIIAKVSKKVQTQLDCILESH</sequence>
<reference evidence="3 4" key="2">
    <citation type="journal article" date="2022" name="Microorganisms">
        <title>Complete Genome Sequences of Two Flavobacterium ammonificans Strains and a Flavobacterium ammoniigenes Strain of Ammonifying Bacterioplankton Isolated from Surface River Water.</title>
        <authorList>
            <person name="Suda W."/>
            <person name="Ogata Y."/>
            <person name="Shindo C."/>
            <person name="Watanabe K."/>
        </authorList>
    </citation>
    <scope>NUCLEOTIDE SEQUENCE [LARGE SCALE GENOMIC DNA]</scope>
    <source>
        <strain evidence="3 4">GENT5</strain>
    </source>
</reference>
<dbReference type="Gene3D" id="2.40.128.110">
    <property type="entry name" value="Lipid/polyisoprenoid-binding, YceI-like"/>
    <property type="match status" value="1"/>
</dbReference>
<evidence type="ECO:0000259" key="2">
    <source>
        <dbReference type="Pfam" id="PF04264"/>
    </source>
</evidence>
<dbReference type="InterPro" id="IPR007372">
    <property type="entry name" value="Lipid/polyisoprenoid-bd_YceI"/>
</dbReference>